<dbReference type="PANTHER" id="PTHR35936">
    <property type="entry name" value="MEMBRANE-BOUND LYTIC MUREIN TRANSGLYCOSYLASE F"/>
    <property type="match status" value="1"/>
</dbReference>
<evidence type="ECO:0000256" key="4">
    <source>
        <dbReference type="RuleBase" id="RU003744"/>
    </source>
</evidence>
<comment type="subcellular location">
    <subcellularLocation>
        <location evidence="1">Cell envelope</location>
    </subcellularLocation>
</comment>
<feature type="signal peptide" evidence="5">
    <location>
        <begin position="1"/>
        <end position="23"/>
    </location>
</feature>
<proteinExistence type="inferred from homology"/>
<dbReference type="SMART" id="SM00062">
    <property type="entry name" value="PBPb"/>
    <property type="match status" value="1"/>
</dbReference>
<protein>
    <submittedName>
        <fullName evidence="8">Transporter substrate-binding domain-containing protein</fullName>
    </submittedName>
</protein>
<dbReference type="InterPro" id="IPR018313">
    <property type="entry name" value="SBP_3_CS"/>
</dbReference>
<feature type="chain" id="PRO_5046704051" evidence="5">
    <location>
        <begin position="24"/>
        <end position="277"/>
    </location>
</feature>
<name>A0ABT4GDB1_9BACL</name>
<dbReference type="RefSeq" id="WP_029193878.1">
    <property type="nucleotide sequence ID" value="NZ_JAMDMW010000060.1"/>
</dbReference>
<reference evidence="8 9" key="1">
    <citation type="submission" date="2022-05" db="EMBL/GenBank/DDBJ databases">
        <title>Genome Sequencing of Bee-Associated Microbes.</title>
        <authorList>
            <person name="Dunlap C."/>
        </authorList>
    </citation>
    <scope>NUCLEOTIDE SEQUENCE [LARGE SCALE GENOMIC DNA]</scope>
    <source>
        <strain evidence="8 9">NRRL B-14421</strain>
    </source>
</reference>
<dbReference type="Pfam" id="PF00497">
    <property type="entry name" value="SBP_bac_3"/>
    <property type="match status" value="1"/>
</dbReference>
<dbReference type="Proteomes" id="UP001527099">
    <property type="component" value="Unassembled WGS sequence"/>
</dbReference>
<dbReference type="PANTHER" id="PTHR35936:SF17">
    <property type="entry name" value="ARGININE-BINDING EXTRACELLULAR PROTEIN ARTP"/>
    <property type="match status" value="1"/>
</dbReference>
<evidence type="ECO:0000256" key="1">
    <source>
        <dbReference type="ARBA" id="ARBA00004196"/>
    </source>
</evidence>
<dbReference type="PROSITE" id="PS01039">
    <property type="entry name" value="SBP_BACTERIAL_3"/>
    <property type="match status" value="1"/>
</dbReference>
<dbReference type="InterPro" id="IPR001320">
    <property type="entry name" value="Iontro_rcpt_C"/>
</dbReference>
<dbReference type="SUPFAM" id="SSF53850">
    <property type="entry name" value="Periplasmic binding protein-like II"/>
    <property type="match status" value="1"/>
</dbReference>
<evidence type="ECO:0000259" key="7">
    <source>
        <dbReference type="SMART" id="SM00079"/>
    </source>
</evidence>
<dbReference type="Gene3D" id="3.40.190.10">
    <property type="entry name" value="Periplasmic binding protein-like II"/>
    <property type="match status" value="2"/>
</dbReference>
<evidence type="ECO:0000256" key="3">
    <source>
        <dbReference type="ARBA" id="ARBA00022729"/>
    </source>
</evidence>
<feature type="domain" description="Ionotropic glutamate receptor C-terminal" evidence="7">
    <location>
        <begin position="60"/>
        <end position="277"/>
    </location>
</feature>
<comment type="caution">
    <text evidence="8">The sequence shown here is derived from an EMBL/GenBank/DDBJ whole genome shotgun (WGS) entry which is preliminary data.</text>
</comment>
<dbReference type="SMART" id="SM00079">
    <property type="entry name" value="PBPe"/>
    <property type="match status" value="1"/>
</dbReference>
<comment type="similarity">
    <text evidence="2 4">Belongs to the bacterial solute-binding protein 3 family.</text>
</comment>
<evidence type="ECO:0000256" key="2">
    <source>
        <dbReference type="ARBA" id="ARBA00010333"/>
    </source>
</evidence>
<feature type="domain" description="Solute-binding protein family 3/N-terminal" evidence="6">
    <location>
        <begin position="60"/>
        <end position="277"/>
    </location>
</feature>
<accession>A0ABT4GDB1</accession>
<gene>
    <name evidence="8" type="ORF">M5X19_14740</name>
</gene>
<dbReference type="PROSITE" id="PS51257">
    <property type="entry name" value="PROKAR_LIPOPROTEIN"/>
    <property type="match status" value="1"/>
</dbReference>
<evidence type="ECO:0000313" key="9">
    <source>
        <dbReference type="Proteomes" id="UP001527099"/>
    </source>
</evidence>
<evidence type="ECO:0000259" key="6">
    <source>
        <dbReference type="SMART" id="SM00062"/>
    </source>
</evidence>
<organism evidence="8 9">
    <name type="scientific">Paenibacillus alginolyticus</name>
    <dbReference type="NCBI Taxonomy" id="59839"/>
    <lineage>
        <taxon>Bacteria</taxon>
        <taxon>Bacillati</taxon>
        <taxon>Bacillota</taxon>
        <taxon>Bacilli</taxon>
        <taxon>Bacillales</taxon>
        <taxon>Paenibacillaceae</taxon>
        <taxon>Paenibacillus</taxon>
    </lineage>
</organism>
<keyword evidence="9" id="KW-1185">Reference proteome</keyword>
<evidence type="ECO:0000256" key="5">
    <source>
        <dbReference type="SAM" id="SignalP"/>
    </source>
</evidence>
<keyword evidence="3 5" id="KW-0732">Signal</keyword>
<evidence type="ECO:0000313" key="8">
    <source>
        <dbReference type="EMBL" id="MCY9694152.1"/>
    </source>
</evidence>
<sequence>MAHQMKKVNLLAILCGLTILVTACGGGKANPAPSEQAKTANAAAKVSTDEVLQKIAKNKTLTVGTDATFKPFEYKSGDKYDGFDIELIQAVAKEMGADKVEFVDTEFKGLIPGLQAKKFDLIVSAMYITDERKQTIDFSETYYPGGLTIMLKKDNDKIKGIEDLKNKKVAVQIGTKSVKFLEENHKDIPLVKVEKNTEMFLELETGKVDAVVTGGPAAKTYAKEKGTVKVLPKELTQEFYGYGIRKDSPEFQRAVNEALAKIKANGKYNEIVKKWFE</sequence>
<dbReference type="InterPro" id="IPR001638">
    <property type="entry name" value="Solute-binding_3/MltF_N"/>
</dbReference>
<dbReference type="EMBL" id="JAMDMX010000045">
    <property type="protein sequence ID" value="MCY9694152.1"/>
    <property type="molecule type" value="Genomic_DNA"/>
</dbReference>